<dbReference type="EMBL" id="CP053746">
    <property type="protein sequence ID" value="QKF53159.1"/>
    <property type="molecule type" value="Genomic_DNA"/>
</dbReference>
<dbReference type="InterPro" id="IPR017734">
    <property type="entry name" value="T6SS_SciN"/>
</dbReference>
<reference evidence="2" key="1">
    <citation type="submission" date="2019-12" db="EMBL/GenBank/DDBJ databases">
        <title>Endophytic bacteria associated with Panax ginseng seedlings.</title>
        <authorList>
            <person name="Park J.M."/>
            <person name="Shin R."/>
            <person name="Jo S.H."/>
        </authorList>
    </citation>
    <scope>NUCLEOTIDE SEQUENCE [LARGE SCALE GENOMIC DNA]</scope>
    <source>
        <strain evidence="2">PgKB30</strain>
    </source>
</reference>
<sequence length="179" mass="19861">MSTITFVKALPVIALVLLTSGCGVTQRVSESTASMTQAIFYKQVKTLRLDFDGRLALNTEGTDMRGLSVPVMVRVYQLRDGQSVNKATYDDLLRDADRLLGAELLEQRSLVIKPGEGAQLDVPLNENAGAIAVVALFREPDLQRNDWRLLLKRDELDPDRPRVIELGESRLTLRPLAEG</sequence>
<dbReference type="Pfam" id="PF12790">
    <property type="entry name" value="T6SS-SciN"/>
    <property type="match status" value="1"/>
</dbReference>
<dbReference type="NCBIfam" id="TIGR03352">
    <property type="entry name" value="VI_chp_3"/>
    <property type="match status" value="1"/>
</dbReference>
<evidence type="ECO:0000313" key="1">
    <source>
        <dbReference type="EMBL" id="QKF53159.1"/>
    </source>
</evidence>
<organism evidence="1 2">
    <name type="scientific">Pseudomonas graminis</name>
    <dbReference type="NCBI Taxonomy" id="158627"/>
    <lineage>
        <taxon>Bacteria</taxon>
        <taxon>Pseudomonadati</taxon>
        <taxon>Pseudomonadota</taxon>
        <taxon>Gammaproteobacteria</taxon>
        <taxon>Pseudomonadales</taxon>
        <taxon>Pseudomonadaceae</taxon>
        <taxon>Pseudomonas</taxon>
    </lineage>
</organism>
<dbReference type="RefSeq" id="WP_172612336.1">
    <property type="nucleotide sequence ID" value="NZ_CP053746.1"/>
</dbReference>
<protein>
    <recommendedName>
        <fullName evidence="3">Type VI secretion system lipoprotein TssJ</fullName>
    </recommendedName>
</protein>
<gene>
    <name evidence="1" type="ORF">FX982_04151</name>
</gene>
<dbReference type="PANTHER" id="PTHR37625:SF4">
    <property type="entry name" value="OUTER MEMBRANE LIPOPROTEIN"/>
    <property type="match status" value="1"/>
</dbReference>
<keyword evidence="2" id="KW-1185">Reference proteome</keyword>
<accession>A0A6M8MEI6</accession>
<dbReference type="AlphaFoldDB" id="A0A6M8MEI6"/>
<dbReference type="InterPro" id="IPR038706">
    <property type="entry name" value="Type_VI_SciN-like_sf"/>
</dbReference>
<name>A0A6M8MEI6_9PSED</name>
<dbReference type="PANTHER" id="PTHR37625">
    <property type="entry name" value="OUTER MEMBRANE LIPOPROTEIN-RELATED"/>
    <property type="match status" value="1"/>
</dbReference>
<dbReference type="KEGG" id="pgg:FX982_04151"/>
<evidence type="ECO:0008006" key="3">
    <source>
        <dbReference type="Google" id="ProtNLM"/>
    </source>
</evidence>
<dbReference type="Proteomes" id="UP000501989">
    <property type="component" value="Chromosome"/>
</dbReference>
<evidence type="ECO:0000313" key="2">
    <source>
        <dbReference type="Proteomes" id="UP000501989"/>
    </source>
</evidence>
<proteinExistence type="predicted"/>
<dbReference type="Gene3D" id="2.60.40.4150">
    <property type="entry name" value="Type VI secretion system, lipoprotein SciN"/>
    <property type="match status" value="1"/>
</dbReference>